<dbReference type="GO" id="GO:0003887">
    <property type="term" value="F:DNA-directed DNA polymerase activity"/>
    <property type="evidence" value="ECO:0007669"/>
    <property type="project" value="TreeGrafter"/>
</dbReference>
<dbReference type="Pfam" id="PF13438">
    <property type="entry name" value="DUF4113"/>
    <property type="match status" value="1"/>
</dbReference>
<comment type="caution">
    <text evidence="7">The sequence shown here is derived from an EMBL/GenBank/DDBJ whole genome shotgun (WGS) entry which is preliminary data.</text>
</comment>
<dbReference type="AlphaFoldDB" id="A0A373FB19"/>
<evidence type="ECO:0000256" key="4">
    <source>
        <dbReference type="ARBA" id="ARBA00023204"/>
    </source>
</evidence>
<evidence type="ECO:0000256" key="2">
    <source>
        <dbReference type="ARBA" id="ARBA00022763"/>
    </source>
</evidence>
<evidence type="ECO:0000256" key="3">
    <source>
        <dbReference type="ARBA" id="ARBA00023199"/>
    </source>
</evidence>
<keyword evidence="2" id="KW-0227">DNA damage</keyword>
<dbReference type="GO" id="GO:0042276">
    <property type="term" value="P:error-prone translesion synthesis"/>
    <property type="evidence" value="ECO:0007669"/>
    <property type="project" value="TreeGrafter"/>
</dbReference>
<dbReference type="InterPro" id="IPR043502">
    <property type="entry name" value="DNA/RNA_pol_sf"/>
</dbReference>
<keyword evidence="8" id="KW-1185">Reference proteome</keyword>
<evidence type="ECO:0000256" key="1">
    <source>
        <dbReference type="ARBA" id="ARBA00010945"/>
    </source>
</evidence>
<proteinExistence type="inferred from homology"/>
<evidence type="ECO:0000259" key="6">
    <source>
        <dbReference type="PROSITE" id="PS50173"/>
    </source>
</evidence>
<dbReference type="PROSITE" id="PS50173">
    <property type="entry name" value="UMUC"/>
    <property type="match status" value="1"/>
</dbReference>
<dbReference type="Gene3D" id="3.30.70.270">
    <property type="match status" value="1"/>
</dbReference>
<organism evidence="7 8">
    <name type="scientific">Comamonas testosteroni</name>
    <name type="common">Pseudomonas testosteroni</name>
    <dbReference type="NCBI Taxonomy" id="285"/>
    <lineage>
        <taxon>Bacteria</taxon>
        <taxon>Pseudomonadati</taxon>
        <taxon>Pseudomonadota</taxon>
        <taxon>Betaproteobacteria</taxon>
        <taxon>Burkholderiales</taxon>
        <taxon>Comamonadaceae</taxon>
        <taxon>Comamonas</taxon>
    </lineage>
</organism>
<dbReference type="GO" id="GO:0006281">
    <property type="term" value="P:DNA repair"/>
    <property type="evidence" value="ECO:0007669"/>
    <property type="project" value="UniProtKB-KW"/>
</dbReference>
<dbReference type="Proteomes" id="UP000261948">
    <property type="component" value="Unassembled WGS sequence"/>
</dbReference>
<dbReference type="PANTHER" id="PTHR11076">
    <property type="entry name" value="DNA REPAIR POLYMERASE UMUC / TRANSFERASE FAMILY MEMBER"/>
    <property type="match status" value="1"/>
</dbReference>
<dbReference type="InterPro" id="IPR025188">
    <property type="entry name" value="DUF4113"/>
</dbReference>
<keyword evidence="3" id="KW-0741">SOS mutagenesis</keyword>
<dbReference type="SUPFAM" id="SSF56672">
    <property type="entry name" value="DNA/RNA polymerases"/>
    <property type="match status" value="1"/>
</dbReference>
<dbReference type="Pfam" id="PF11799">
    <property type="entry name" value="IMS_C"/>
    <property type="match status" value="1"/>
</dbReference>
<reference evidence="7 8" key="1">
    <citation type="submission" date="2018-08" db="EMBL/GenBank/DDBJ databases">
        <title>Comamonas testosteroni strain SWCO2.</title>
        <authorList>
            <person name="Jiang N."/>
            <person name="Zhang X.Z."/>
        </authorList>
    </citation>
    <scope>NUCLEOTIDE SEQUENCE [LARGE SCALE GENOMIC DNA]</scope>
    <source>
        <strain evidence="7 8">SWCO2</strain>
    </source>
</reference>
<dbReference type="InterPro" id="IPR017961">
    <property type="entry name" value="DNA_pol_Y-fam_little_finger"/>
</dbReference>
<evidence type="ECO:0000256" key="5">
    <source>
        <dbReference type="ARBA" id="ARBA00023236"/>
    </source>
</evidence>
<dbReference type="GO" id="GO:0003684">
    <property type="term" value="F:damaged DNA binding"/>
    <property type="evidence" value="ECO:0007669"/>
    <property type="project" value="InterPro"/>
</dbReference>
<keyword evidence="5" id="KW-0742">SOS response</keyword>
<dbReference type="InterPro" id="IPR001126">
    <property type="entry name" value="UmuC"/>
</dbReference>
<feature type="domain" description="UmuC" evidence="6">
    <location>
        <begin position="2"/>
        <end position="195"/>
    </location>
</feature>
<comment type="similarity">
    <text evidence="1">Belongs to the DNA polymerase type-Y family.</text>
</comment>
<dbReference type="InterPro" id="IPR043128">
    <property type="entry name" value="Rev_trsase/Diguanyl_cyclase"/>
</dbReference>
<dbReference type="PANTHER" id="PTHR11076:SF34">
    <property type="entry name" value="PROTEIN UMUC"/>
    <property type="match status" value="1"/>
</dbReference>
<gene>
    <name evidence="7" type="ORF">DZC30_18690</name>
</gene>
<dbReference type="GO" id="GO:0005829">
    <property type="term" value="C:cytosol"/>
    <property type="evidence" value="ECO:0007669"/>
    <property type="project" value="TreeGrafter"/>
</dbReference>
<dbReference type="GO" id="GO:0009432">
    <property type="term" value="P:SOS response"/>
    <property type="evidence" value="ECO:0007669"/>
    <property type="project" value="UniProtKB-KW"/>
</dbReference>
<accession>A0A373FB19</accession>
<name>A0A373FB19_COMTE</name>
<dbReference type="CDD" id="cd01700">
    <property type="entry name" value="PolY_Pol_V_umuC"/>
    <property type="match status" value="1"/>
</dbReference>
<keyword evidence="4" id="KW-0234">DNA repair</keyword>
<dbReference type="EMBL" id="QURR01000029">
    <property type="protein sequence ID" value="RGE41338.1"/>
    <property type="molecule type" value="Genomic_DNA"/>
</dbReference>
<dbReference type="InterPro" id="IPR050116">
    <property type="entry name" value="DNA_polymerase-Y"/>
</dbReference>
<evidence type="ECO:0000313" key="7">
    <source>
        <dbReference type="EMBL" id="RGE41338.1"/>
    </source>
</evidence>
<sequence length="431" mass="47000">MYALIDCTNFYASCHAIFDPRLWGMNYVIVGSNDGCVIARSEGARNLGIKMGVPWFQIKDLQEKHDLYCLSANFALYGALSARVHGIISGLSDECEQYSCDESFVGLAGYPGNQAERVQRVRDRILRWTGVPTGAGIGATKTLAKLGSHISKAAWRKPGSYPAEFSGLCDLTAVSAGVLQECMASTAVKDVWGVGPAFGKRLEECGVITTLDLARMDAGYARQQFGVVLERTIRELNGIACIPVESQPQPRQQVAYTRSLGQPVAGREDLMDIGGNFAEHLASKIRSRGSVTDKVMVFAMTSPFRPGPRFYKSMVIELARATNDTRTITHAARRGLGAIYADGYRLVKVGVMLLNLSDASTADAQIDFAFIEDAGAGRASRLMVAMDAINERFGAHTVHLASTQPSRRVQRQQSKCPDYLTNWSQVPLVRA</sequence>
<evidence type="ECO:0000313" key="8">
    <source>
        <dbReference type="Proteomes" id="UP000261948"/>
    </source>
</evidence>
<dbReference type="Pfam" id="PF00817">
    <property type="entry name" value="IMS"/>
    <property type="match status" value="1"/>
</dbReference>
<dbReference type="OrthoDB" id="9808813at2"/>
<dbReference type="Gene3D" id="3.40.1170.60">
    <property type="match status" value="1"/>
</dbReference>
<protein>
    <submittedName>
        <fullName evidence="7">Y-family DNA polymerase</fullName>
    </submittedName>
</protein>
<dbReference type="Gene3D" id="1.10.150.20">
    <property type="entry name" value="5' to 3' exonuclease, C-terminal subdomain"/>
    <property type="match status" value="1"/>
</dbReference>